<evidence type="ECO:0000313" key="5">
    <source>
        <dbReference type="EMBL" id="MCZ0704452.1"/>
    </source>
</evidence>
<feature type="compositionally biased region" description="Basic and acidic residues" evidence="2">
    <location>
        <begin position="276"/>
        <end position="294"/>
    </location>
</feature>
<protein>
    <submittedName>
        <fullName evidence="5">DnaD domain protein</fullName>
    </submittedName>
</protein>
<comment type="similarity">
    <text evidence="1">Belongs to the DnaB/DnaD family.</text>
</comment>
<evidence type="ECO:0000256" key="2">
    <source>
        <dbReference type="SAM" id="MobiDB-lite"/>
    </source>
</evidence>
<evidence type="ECO:0000313" key="6">
    <source>
        <dbReference type="Proteomes" id="UP001084197"/>
    </source>
</evidence>
<dbReference type="Proteomes" id="UP001084197">
    <property type="component" value="Unassembled WGS sequence"/>
</dbReference>
<dbReference type="InterPro" id="IPR006343">
    <property type="entry name" value="DnaB/C_C"/>
</dbReference>
<proteinExistence type="inferred from homology"/>
<dbReference type="InterPro" id="IPR034829">
    <property type="entry name" value="DnaD-like_sf"/>
</dbReference>
<dbReference type="Pfam" id="PF25888">
    <property type="entry name" value="WHD_DnaB"/>
    <property type="match status" value="1"/>
</dbReference>
<evidence type="ECO:0000259" key="3">
    <source>
        <dbReference type="Pfam" id="PF07261"/>
    </source>
</evidence>
<dbReference type="Pfam" id="PF07261">
    <property type="entry name" value="DnaB_2"/>
    <property type="match status" value="1"/>
</dbReference>
<dbReference type="RefSeq" id="WP_268781225.1">
    <property type="nucleotide sequence ID" value="NZ_JAPRAT010000037.1"/>
</dbReference>
<keyword evidence="6" id="KW-1185">Reference proteome</keyword>
<dbReference type="EMBL" id="JAPRAT010000037">
    <property type="protein sequence ID" value="MCZ0704452.1"/>
    <property type="molecule type" value="Genomic_DNA"/>
</dbReference>
<dbReference type="Gene3D" id="1.10.10.630">
    <property type="entry name" value="DnaD domain-like"/>
    <property type="match status" value="1"/>
</dbReference>
<gene>
    <name evidence="5" type="ORF">OWO01_14675</name>
</gene>
<accession>A0A9J6RGC0</accession>
<feature type="domain" description="DnaB/C C-terminal" evidence="3">
    <location>
        <begin position="315"/>
        <end position="379"/>
    </location>
</feature>
<feature type="region of interest" description="Disordered" evidence="2">
    <location>
        <begin position="275"/>
        <end position="294"/>
    </location>
</feature>
<feature type="region of interest" description="Disordered" evidence="2">
    <location>
        <begin position="396"/>
        <end position="454"/>
    </location>
</feature>
<evidence type="ECO:0000256" key="1">
    <source>
        <dbReference type="ARBA" id="ARBA00093462"/>
    </source>
</evidence>
<evidence type="ECO:0000259" key="4">
    <source>
        <dbReference type="Pfam" id="PF25888"/>
    </source>
</evidence>
<name>A0A9J6RGC0_9BACI</name>
<dbReference type="AlphaFoldDB" id="A0A9J6RGC0"/>
<sequence length="454" mass="52547">MQQHIGKLLPSDGYKVQGNNQLTTLHIQSLFQLYQPIIGIRPISIYLTLHTQIMYEQLHTHHFLMENMNMSLPDIYDARLKCEAIGLIRTFKYEDLEQTIYTYQLDSPCDPLRFFQDGMLSQLLYHQLSPEKFDRLQHSFTNSKQTEEKKGKNVTANFAEVFQQITGIQGQKLHQSSEPVENSGPSLGNETIDWELINQMLIQRMLPATNILTIKNMKLMEQMTVLYQLTSVELEKAILWALTSENQLDPNEFKAACLDLAQIIPSTTVESNQVNQKEKVVDSNSKKDKKTKQEQFIETMETISPKQLLEDLSHGNQASNQDLKMIADVMDKQGIPPAVMNVLIHYVMLKTDMKLTKSYLEKIASHWARKNVKTAHQAMTLAKSEHNKYQQWGNKKTNYKSFSSGKKEVVPEWFKEQKKGKTKKEQTSKQQVDKPKEDVSAMLRKYKEQKSKDR</sequence>
<dbReference type="InterPro" id="IPR058660">
    <property type="entry name" value="WHD_DnaB"/>
</dbReference>
<reference evidence="5" key="1">
    <citation type="submission" date="2022-11" db="EMBL/GenBank/DDBJ databases">
        <title>WGS of Natronobacillus azotifigens 24KS-1, an anaerobic diazotrophic haloalkaliphile from soda-rich habitats.</title>
        <authorList>
            <person name="Sorokin D.Y."/>
            <person name="Merkel A.Y."/>
        </authorList>
    </citation>
    <scope>NUCLEOTIDE SEQUENCE</scope>
    <source>
        <strain evidence="5">24KS-1</strain>
    </source>
</reference>
<feature type="domain" description="Replicative helicase loading/DNA remodeling protein DnaB N-terminal winged helix" evidence="4">
    <location>
        <begin position="10"/>
        <end position="213"/>
    </location>
</feature>
<organism evidence="5 6">
    <name type="scientific">Natronobacillus azotifigens</name>
    <dbReference type="NCBI Taxonomy" id="472978"/>
    <lineage>
        <taxon>Bacteria</taxon>
        <taxon>Bacillati</taxon>
        <taxon>Bacillota</taxon>
        <taxon>Bacilli</taxon>
        <taxon>Bacillales</taxon>
        <taxon>Bacillaceae</taxon>
        <taxon>Natronobacillus</taxon>
    </lineage>
</organism>
<feature type="compositionally biased region" description="Basic and acidic residues" evidence="2">
    <location>
        <begin position="405"/>
        <end position="454"/>
    </location>
</feature>
<comment type="caution">
    <text evidence="5">The sequence shown here is derived from an EMBL/GenBank/DDBJ whole genome shotgun (WGS) entry which is preliminary data.</text>
</comment>